<dbReference type="VEuPathDB" id="AmoebaDB:NfTy_037610"/>
<comment type="caution">
    <text evidence="3">The sequence shown here is derived from an EMBL/GenBank/DDBJ whole genome shotgun (WGS) entry which is preliminary data.</text>
</comment>
<feature type="compositionally biased region" description="Basic and acidic residues" evidence="1">
    <location>
        <begin position="71"/>
        <end position="87"/>
    </location>
</feature>
<evidence type="ECO:0000313" key="4">
    <source>
        <dbReference type="Proteomes" id="UP000444721"/>
    </source>
</evidence>
<feature type="transmembrane region" description="Helical" evidence="2">
    <location>
        <begin position="9"/>
        <end position="29"/>
    </location>
</feature>
<evidence type="ECO:0000256" key="2">
    <source>
        <dbReference type="SAM" id="Phobius"/>
    </source>
</evidence>
<gene>
    <name evidence="3" type="ORF">FDP41_012674</name>
</gene>
<dbReference type="CDD" id="cd22997">
    <property type="entry name" value="GT_LH"/>
    <property type="match status" value="1"/>
</dbReference>
<evidence type="ECO:0000256" key="1">
    <source>
        <dbReference type="SAM" id="MobiDB-lite"/>
    </source>
</evidence>
<dbReference type="AlphaFoldDB" id="A0A6A5BZN3"/>
<dbReference type="Proteomes" id="UP000444721">
    <property type="component" value="Unassembled WGS sequence"/>
</dbReference>
<feature type="region of interest" description="Disordered" evidence="1">
    <location>
        <begin position="61"/>
        <end position="87"/>
    </location>
</feature>
<dbReference type="EMBL" id="VFQX01000016">
    <property type="protein sequence ID" value="KAF0980886.1"/>
    <property type="molecule type" value="Genomic_DNA"/>
</dbReference>
<keyword evidence="2" id="KW-0472">Membrane</keyword>
<organism evidence="3 4">
    <name type="scientific">Naegleria fowleri</name>
    <name type="common">Brain eating amoeba</name>
    <dbReference type="NCBI Taxonomy" id="5763"/>
    <lineage>
        <taxon>Eukaryota</taxon>
        <taxon>Discoba</taxon>
        <taxon>Heterolobosea</taxon>
        <taxon>Tetramitia</taxon>
        <taxon>Eutetramitia</taxon>
        <taxon>Vahlkampfiidae</taxon>
        <taxon>Naegleria</taxon>
    </lineage>
</organism>
<evidence type="ECO:0000313" key="3">
    <source>
        <dbReference type="EMBL" id="KAF0980886.1"/>
    </source>
</evidence>
<dbReference type="GeneID" id="68119889"/>
<proteinExistence type="predicted"/>
<sequence>MFFLFKKQFYLISLVILSLILTVILYISYQSGIRKISHHTLKLLIQRRHEILTQSTRIEKTTKNLQPASSSREEFVNHDKDKKLRESPTRKNKGIVYPITFISQNLENALAMLRSNCQVYLASYYSFNEIGKVMPTYIGQERVNIYGHWKKYMILKKFLHSQASSYIDDEDYVFFSDGLDVMFYDNVQNAIDIYWKYLKDEGIDVERDRELNWPLLFNAEKNRFPPPKLFIPLIKNMDVNTVVTKYVRKENYPVRPYCHPKSTFKFLNSGLYMARKRDIKVYLEKAFENAIDPENTHNDDQAMTQYMYVTQQLYPVIGDCNATLAIPTLMSCESIKVDVKNSKCEIYNGFIIDESVSNNIKGTHNSHTRPVAIHSIGKQCPEFCPCLQAIIKSGLLQENIEREMKRHHFNEMYQLDEKFGVVVYNSDHDSLRIQPVLDFCGSRVLFNPPSSNCCYKTY</sequence>
<dbReference type="OrthoDB" id="10390604at2759"/>
<protein>
    <submittedName>
        <fullName evidence="3">Uncharacterized protein</fullName>
    </submittedName>
</protein>
<dbReference type="VEuPathDB" id="AmoebaDB:FDP41_012674"/>
<reference evidence="3 4" key="1">
    <citation type="journal article" date="2019" name="Sci. Rep.">
        <title>Nanopore sequencing improves the draft genome of the human pathogenic amoeba Naegleria fowleri.</title>
        <authorList>
            <person name="Liechti N."/>
            <person name="Schurch N."/>
            <person name="Bruggmann R."/>
            <person name="Wittwer M."/>
        </authorList>
    </citation>
    <scope>NUCLEOTIDE SEQUENCE [LARGE SCALE GENOMIC DNA]</scope>
    <source>
        <strain evidence="3 4">ATCC 30894</strain>
    </source>
</reference>
<name>A0A6A5BZN3_NAEFO</name>
<dbReference type="VEuPathDB" id="AmoebaDB:NF0039020"/>
<keyword evidence="4" id="KW-1185">Reference proteome</keyword>
<accession>A0A6A5BZN3</accession>
<keyword evidence="2" id="KW-1133">Transmembrane helix</keyword>
<dbReference type="RefSeq" id="XP_044565599.1">
    <property type="nucleotide sequence ID" value="XM_044703219.1"/>
</dbReference>
<keyword evidence="2" id="KW-0812">Transmembrane</keyword>